<dbReference type="PANTHER" id="PTHR24148:SF82">
    <property type="entry name" value="HETEROKARYON INCOMPATIBILITY DOMAIN-CONTAINING PROTEIN"/>
    <property type="match status" value="1"/>
</dbReference>
<evidence type="ECO:0000313" key="2">
    <source>
        <dbReference type="EMBL" id="RDW56395.1"/>
    </source>
</evidence>
<dbReference type="InterPro" id="IPR010730">
    <property type="entry name" value="HET"/>
</dbReference>
<keyword evidence="3" id="KW-1185">Reference proteome</keyword>
<evidence type="ECO:0000259" key="1">
    <source>
        <dbReference type="Pfam" id="PF06985"/>
    </source>
</evidence>
<dbReference type="EMBL" id="PDLN01000028">
    <property type="protein sequence ID" value="RDW56395.1"/>
    <property type="molecule type" value="Genomic_DNA"/>
</dbReference>
<proteinExistence type="predicted"/>
<dbReference type="Proteomes" id="UP000256328">
    <property type="component" value="Unassembled WGS sequence"/>
</dbReference>
<protein>
    <recommendedName>
        <fullName evidence="1">Heterokaryon incompatibility domain-containing protein</fullName>
    </recommendedName>
</protein>
<dbReference type="InterPro" id="IPR052895">
    <property type="entry name" value="HetReg/Transcr_Mod"/>
</dbReference>
<dbReference type="AlphaFoldDB" id="A0A3D8Q3B4"/>
<dbReference type="Pfam" id="PF06985">
    <property type="entry name" value="HET"/>
    <property type="match status" value="1"/>
</dbReference>
<dbReference type="PANTHER" id="PTHR24148">
    <property type="entry name" value="ANKYRIN REPEAT DOMAIN-CONTAINING PROTEIN 39 HOMOLOG-RELATED"/>
    <property type="match status" value="1"/>
</dbReference>
<feature type="domain" description="Heterokaryon incompatibility" evidence="1">
    <location>
        <begin position="144"/>
        <end position="310"/>
    </location>
</feature>
<accession>A0A3D8Q3B4</accession>
<dbReference type="OrthoDB" id="3548752at2759"/>
<comment type="caution">
    <text evidence="2">The sequence shown here is derived from an EMBL/GenBank/DDBJ whole genome shotgun (WGS) entry which is preliminary data.</text>
</comment>
<reference evidence="2 3" key="1">
    <citation type="journal article" date="2018" name="IMA Fungus">
        <title>IMA Genome-F 9: Draft genome sequence of Annulohypoxylon stygium, Aspergillus mulundensis, Berkeleyomyces basicola (syn. Thielaviopsis basicola), Ceratocystis smalleyi, two Cercospora beticola strains, Coleophoma cylindrospora, Fusarium fracticaudum, Phialophora cf. hyalina, and Morchella septimelata.</title>
        <authorList>
            <person name="Wingfield B.D."/>
            <person name="Bills G.F."/>
            <person name="Dong Y."/>
            <person name="Huang W."/>
            <person name="Nel W.J."/>
            <person name="Swalarsk-Parry B.S."/>
            <person name="Vaghefi N."/>
            <person name="Wilken P.M."/>
            <person name="An Z."/>
            <person name="de Beer Z.W."/>
            <person name="De Vos L."/>
            <person name="Chen L."/>
            <person name="Duong T.A."/>
            <person name="Gao Y."/>
            <person name="Hammerbacher A."/>
            <person name="Kikkert J.R."/>
            <person name="Li Y."/>
            <person name="Li H."/>
            <person name="Li K."/>
            <person name="Li Q."/>
            <person name="Liu X."/>
            <person name="Ma X."/>
            <person name="Naidoo K."/>
            <person name="Pethybridge S.J."/>
            <person name="Sun J."/>
            <person name="Steenkamp E.T."/>
            <person name="van der Nest M.A."/>
            <person name="van Wyk S."/>
            <person name="Wingfield M.J."/>
            <person name="Xiong C."/>
            <person name="Yue Q."/>
            <person name="Zhang X."/>
        </authorList>
    </citation>
    <scope>NUCLEOTIDE SEQUENCE [LARGE SCALE GENOMIC DNA]</scope>
    <source>
        <strain evidence="2 3">BP5796</strain>
    </source>
</reference>
<sequence>MSRFATWKLAANFSLGAVGVWYAAQGIHTIYWRMDDVYDFNQKLRDVHYHSKYDIKVFQTYDLKSQRFLAAIRAMDDICDDDQRLKDFHYDSTPHHPPPKFVYQSLRTHYKAGDMRLVHLQPGKKDEKIQLRIQNMEIRNRTKYEALSYQWGDTKNPQEIELNGYPFQVTSNLHAALKRLRNPHGIRTLWIDAICMDQNNDAELSSQLTKMHDIYELAQGVVMWLGEDNSNVEIESVQGLLRNLAALVTEDLQDELNRNIKSYSLTGKIPQYPKTDWATQQADLGNVDAWCFVHDLMHRSYFGRAWIIQEVVLSKKKTSIQIGGRRLSADTVFAAALSIASNPWIQDGLESSIRFLEASLARLVKLGMIAEAHKWEARLPLGSLLDIFQGKQASEPRDHIYSLIGIATYSSKVLQATKPRFGFPAGPLRTRIVYPSRFPPEVLEAYPDEYPPPPIRMDVTLPAYSVYRNAASFIIEDEDSLRLLGQVDSKAHHVHGKPAWASWVPDWSSPVPIDPLPCLPEGTYRSNFPAHEPKEDEPDSSFWVKGDSLFVHAHEADSISAVMTLSGQDQLGKSILKLLDDHARDKACQDIARGSFEGLVWKILKEESLKMKPADPAEVFNHFFPNEVSETLLHAWHSPTRTFCITKKGLFLLGPAGVEVGDGLFIVERARNPLILRRFTNTYSLVGDSYVYNLRRRLREGVIWDAKKLEIR</sequence>
<organism evidence="2 3">
    <name type="scientific">Coleophoma crateriformis</name>
    <dbReference type="NCBI Taxonomy" id="565419"/>
    <lineage>
        <taxon>Eukaryota</taxon>
        <taxon>Fungi</taxon>
        <taxon>Dikarya</taxon>
        <taxon>Ascomycota</taxon>
        <taxon>Pezizomycotina</taxon>
        <taxon>Leotiomycetes</taxon>
        <taxon>Helotiales</taxon>
        <taxon>Dermateaceae</taxon>
        <taxon>Coleophoma</taxon>
    </lineage>
</organism>
<gene>
    <name evidence="2" type="ORF">BP5796_13217</name>
</gene>
<name>A0A3D8Q3B4_9HELO</name>
<evidence type="ECO:0000313" key="3">
    <source>
        <dbReference type="Proteomes" id="UP000256328"/>
    </source>
</evidence>